<sequence>MSTVRRLGSVHLALPLYSRSSTPSSAICRDNNVSMNSTLLCRTISEVVARFKPSENLPFFLRFVAFANECRLLLSFLELSR</sequence>
<name>A0A4Q9PHX1_9APHY</name>
<accession>A0A4Q9PHX1</accession>
<protein>
    <submittedName>
        <fullName evidence="1">Uncharacterized protein</fullName>
    </submittedName>
</protein>
<evidence type="ECO:0000313" key="2">
    <source>
        <dbReference type="Proteomes" id="UP000292082"/>
    </source>
</evidence>
<organism evidence="1 2">
    <name type="scientific">Dichomitus squalens</name>
    <dbReference type="NCBI Taxonomy" id="114155"/>
    <lineage>
        <taxon>Eukaryota</taxon>
        <taxon>Fungi</taxon>
        <taxon>Dikarya</taxon>
        <taxon>Basidiomycota</taxon>
        <taxon>Agaricomycotina</taxon>
        <taxon>Agaricomycetes</taxon>
        <taxon>Polyporales</taxon>
        <taxon>Polyporaceae</taxon>
        <taxon>Dichomitus</taxon>
    </lineage>
</organism>
<dbReference type="AlphaFoldDB" id="A0A4Q9PHX1"/>
<dbReference type="EMBL" id="ML145241">
    <property type="protein sequence ID" value="TBU52666.1"/>
    <property type="molecule type" value="Genomic_DNA"/>
</dbReference>
<evidence type="ECO:0000313" key="1">
    <source>
        <dbReference type="EMBL" id="TBU52666.1"/>
    </source>
</evidence>
<proteinExistence type="predicted"/>
<reference evidence="1 2" key="1">
    <citation type="submission" date="2019-01" db="EMBL/GenBank/DDBJ databases">
        <title>Draft genome sequences of three monokaryotic isolates of the white-rot basidiomycete fungus Dichomitus squalens.</title>
        <authorList>
            <consortium name="DOE Joint Genome Institute"/>
            <person name="Lopez S.C."/>
            <person name="Andreopoulos B."/>
            <person name="Pangilinan J."/>
            <person name="Lipzen A."/>
            <person name="Riley R."/>
            <person name="Ahrendt S."/>
            <person name="Ng V."/>
            <person name="Barry K."/>
            <person name="Daum C."/>
            <person name="Grigoriev I.V."/>
            <person name="Hilden K.S."/>
            <person name="Makela M.R."/>
            <person name="de Vries R.P."/>
        </authorList>
    </citation>
    <scope>NUCLEOTIDE SEQUENCE [LARGE SCALE GENOMIC DNA]</scope>
    <source>
        <strain evidence="1 2">CBS 464.89</strain>
    </source>
</reference>
<gene>
    <name evidence="1" type="ORF">BD310DRAFT_939717</name>
</gene>
<keyword evidence="2" id="KW-1185">Reference proteome</keyword>
<dbReference type="Proteomes" id="UP000292082">
    <property type="component" value="Unassembled WGS sequence"/>
</dbReference>